<dbReference type="EMBL" id="JBFNXR010000052">
    <property type="protein sequence ID" value="MEW9856656.1"/>
    <property type="molecule type" value="Genomic_DNA"/>
</dbReference>
<reference evidence="1 2" key="1">
    <citation type="submission" date="2024-06" db="EMBL/GenBank/DDBJ databases">
        <title>Novosphingobium rhizovicinus M1R2S20.</title>
        <authorList>
            <person name="Sun J.-Q."/>
        </authorList>
    </citation>
    <scope>NUCLEOTIDE SEQUENCE [LARGE SCALE GENOMIC DNA]</scope>
    <source>
        <strain evidence="1 2">M1R2S20</strain>
    </source>
</reference>
<comment type="caution">
    <text evidence="1">The sequence shown here is derived from an EMBL/GenBank/DDBJ whole genome shotgun (WGS) entry which is preliminary data.</text>
</comment>
<name>A0ABV3REY2_9SPHN</name>
<dbReference type="Proteomes" id="UP001556118">
    <property type="component" value="Unassembled WGS sequence"/>
</dbReference>
<sequence length="167" mass="17869">MHIAARAAIVPLILMSGTGCSKSAEEADLVWFTLNGVSFEVPSHMIRSVRYKTPGFVRINDSDGPIEIAFDAQLQGRTDRYGAPLLFSINDGEYPGIAHGRSAGGALVVCRFAATAVLAVCGSQIQFGGADWTVLFPTGQVAEADKFRQRAIALLQRFRVEQPGGVS</sequence>
<dbReference type="RefSeq" id="WP_367775122.1">
    <property type="nucleotide sequence ID" value="NZ_JBFNXR010000052.1"/>
</dbReference>
<proteinExistence type="predicted"/>
<evidence type="ECO:0000313" key="2">
    <source>
        <dbReference type="Proteomes" id="UP001556118"/>
    </source>
</evidence>
<protein>
    <submittedName>
        <fullName evidence="1">Uncharacterized protein</fullName>
    </submittedName>
</protein>
<dbReference type="PROSITE" id="PS51257">
    <property type="entry name" value="PROKAR_LIPOPROTEIN"/>
    <property type="match status" value="1"/>
</dbReference>
<evidence type="ECO:0000313" key="1">
    <source>
        <dbReference type="EMBL" id="MEW9856656.1"/>
    </source>
</evidence>
<gene>
    <name evidence="1" type="ORF">ABUH87_16065</name>
</gene>
<accession>A0ABV3REY2</accession>
<keyword evidence="2" id="KW-1185">Reference proteome</keyword>
<organism evidence="1 2">
    <name type="scientific">Novosphingobium rhizovicinum</name>
    <dbReference type="NCBI Taxonomy" id="3228928"/>
    <lineage>
        <taxon>Bacteria</taxon>
        <taxon>Pseudomonadati</taxon>
        <taxon>Pseudomonadota</taxon>
        <taxon>Alphaproteobacteria</taxon>
        <taxon>Sphingomonadales</taxon>
        <taxon>Sphingomonadaceae</taxon>
        <taxon>Novosphingobium</taxon>
    </lineage>
</organism>